<dbReference type="OrthoDB" id="5194231at2"/>
<name>A0A1G6SZC8_9ACTN</name>
<dbReference type="AlphaFoldDB" id="A0A1G6SZC8"/>
<gene>
    <name evidence="1" type="ORF">SAMN05216270_102386</name>
</gene>
<protein>
    <submittedName>
        <fullName evidence="1">Uncharacterized protein</fullName>
    </submittedName>
</protein>
<dbReference type="RefSeq" id="WP_091029822.1">
    <property type="nucleotide sequence ID" value="NZ_FNAD01000002.1"/>
</dbReference>
<accession>A0A1G6SZC8</accession>
<organism evidence="1 2">
    <name type="scientific">Glycomyces harbinensis</name>
    <dbReference type="NCBI Taxonomy" id="58114"/>
    <lineage>
        <taxon>Bacteria</taxon>
        <taxon>Bacillati</taxon>
        <taxon>Actinomycetota</taxon>
        <taxon>Actinomycetes</taxon>
        <taxon>Glycomycetales</taxon>
        <taxon>Glycomycetaceae</taxon>
        <taxon>Glycomyces</taxon>
    </lineage>
</organism>
<evidence type="ECO:0000313" key="1">
    <source>
        <dbReference type="EMBL" id="SDD22113.1"/>
    </source>
</evidence>
<dbReference type="Proteomes" id="UP000198949">
    <property type="component" value="Unassembled WGS sequence"/>
</dbReference>
<dbReference type="STRING" id="58114.SAMN05216270_102386"/>
<sequence length="84" mass="9363">MEATERPELDRLAEAITAVAGIRERIPLTDLLREMALNILILARIASSRIADGRDREEIESATDHLVSGLRHAAWQHPHPPPNP</sequence>
<keyword evidence="2" id="KW-1185">Reference proteome</keyword>
<reference evidence="2" key="1">
    <citation type="submission" date="2016-10" db="EMBL/GenBank/DDBJ databases">
        <authorList>
            <person name="Varghese N."/>
            <person name="Submissions S."/>
        </authorList>
    </citation>
    <scope>NUCLEOTIDE SEQUENCE [LARGE SCALE GENOMIC DNA]</scope>
    <source>
        <strain evidence="2">CGMCC 4.3516</strain>
    </source>
</reference>
<dbReference type="EMBL" id="FNAD01000002">
    <property type="protein sequence ID" value="SDD22113.1"/>
    <property type="molecule type" value="Genomic_DNA"/>
</dbReference>
<evidence type="ECO:0000313" key="2">
    <source>
        <dbReference type="Proteomes" id="UP000198949"/>
    </source>
</evidence>
<proteinExistence type="predicted"/>